<dbReference type="GO" id="GO:0000462">
    <property type="term" value="P:maturation of SSU-rRNA from tricistronic rRNA transcript (SSU-rRNA, 5.8S rRNA, LSU-rRNA)"/>
    <property type="evidence" value="ECO:0007669"/>
    <property type="project" value="TreeGrafter"/>
</dbReference>
<dbReference type="AlphaFoldDB" id="A0A315AP53"/>
<dbReference type="GO" id="GO:0034511">
    <property type="term" value="F:U3 snoRNA binding"/>
    <property type="evidence" value="ECO:0007669"/>
    <property type="project" value="TreeGrafter"/>
</dbReference>
<sequence>MSDIVFLRAWTQVEVPQFYNPLTTSLQPRDKTWQGMKTTAELRREHNIPIPVNKDSLYKPIERKLKKFNPLVIPKSLQAALPFASRPKDIPSRGRPLLENRRAVVMEPHERKVHALVQHLRLIRNEKIKKRKLKDDKKRKEIEVQKAKEEQLSKKRQREERRERYREQDKLEKKIRRNAED</sequence>
<dbReference type="GO" id="GO:0003924">
    <property type="term" value="F:GTPase activity"/>
    <property type="evidence" value="ECO:0007669"/>
    <property type="project" value="TreeGrafter"/>
</dbReference>
<gene>
    <name evidence="2" type="ORF">Pyn_11085</name>
</gene>
<accession>A0A315AP53</accession>
<dbReference type="GO" id="GO:0000479">
    <property type="term" value="P:endonucleolytic cleavage of tricistronic rRNA transcript (SSU-rRNA, 5.8S rRNA, LSU-rRNA)"/>
    <property type="evidence" value="ECO:0007669"/>
    <property type="project" value="TreeGrafter"/>
</dbReference>
<dbReference type="GO" id="GO:0030686">
    <property type="term" value="C:90S preribosome"/>
    <property type="evidence" value="ECO:0007669"/>
    <property type="project" value="TreeGrafter"/>
</dbReference>
<dbReference type="PANTHER" id="PTHR12858:SF2">
    <property type="entry name" value="RIBOSOME BIOGENESIS PROTEIN BMS1 HOMOLOG"/>
    <property type="match status" value="1"/>
</dbReference>
<feature type="compositionally biased region" description="Basic and acidic residues" evidence="1">
    <location>
        <begin position="133"/>
        <end position="181"/>
    </location>
</feature>
<evidence type="ECO:0000313" key="3">
    <source>
        <dbReference type="Proteomes" id="UP000250321"/>
    </source>
</evidence>
<dbReference type="PANTHER" id="PTHR12858">
    <property type="entry name" value="RIBOSOME BIOGENESIS PROTEIN"/>
    <property type="match status" value="1"/>
</dbReference>
<evidence type="ECO:0000313" key="2">
    <source>
        <dbReference type="EMBL" id="PQQ16086.1"/>
    </source>
</evidence>
<dbReference type="STRING" id="2094558.A0A315AP53"/>
<proteinExistence type="predicted"/>
<organism evidence="2 3">
    <name type="scientific">Prunus yedoensis var. nudiflora</name>
    <dbReference type="NCBI Taxonomy" id="2094558"/>
    <lineage>
        <taxon>Eukaryota</taxon>
        <taxon>Viridiplantae</taxon>
        <taxon>Streptophyta</taxon>
        <taxon>Embryophyta</taxon>
        <taxon>Tracheophyta</taxon>
        <taxon>Spermatophyta</taxon>
        <taxon>Magnoliopsida</taxon>
        <taxon>eudicotyledons</taxon>
        <taxon>Gunneridae</taxon>
        <taxon>Pentapetalae</taxon>
        <taxon>rosids</taxon>
        <taxon>fabids</taxon>
        <taxon>Rosales</taxon>
        <taxon>Rosaceae</taxon>
        <taxon>Amygdaloideae</taxon>
        <taxon>Amygdaleae</taxon>
        <taxon>Prunus</taxon>
    </lineage>
</organism>
<dbReference type="Proteomes" id="UP000250321">
    <property type="component" value="Unassembled WGS sequence"/>
</dbReference>
<evidence type="ECO:0000256" key="1">
    <source>
        <dbReference type="SAM" id="MobiDB-lite"/>
    </source>
</evidence>
<reference evidence="2 3" key="1">
    <citation type="submission" date="2018-02" db="EMBL/GenBank/DDBJ databases">
        <title>Draft genome of wild Prunus yedoensis var. nudiflora.</title>
        <authorList>
            <person name="Baek S."/>
            <person name="Kim J.-H."/>
            <person name="Choi K."/>
            <person name="Kim G.-B."/>
            <person name="Cho A."/>
            <person name="Jang H."/>
            <person name="Shin C.-H."/>
            <person name="Yu H.-J."/>
            <person name="Mun J.-H."/>
        </authorList>
    </citation>
    <scope>NUCLEOTIDE SEQUENCE [LARGE SCALE GENOMIC DNA]</scope>
    <source>
        <strain evidence="3">cv. Jeju island</strain>
        <tissue evidence="2">Leaf</tissue>
    </source>
</reference>
<dbReference type="GO" id="GO:0005525">
    <property type="term" value="F:GTP binding"/>
    <property type="evidence" value="ECO:0007669"/>
    <property type="project" value="TreeGrafter"/>
</dbReference>
<comment type="caution">
    <text evidence="2">The sequence shown here is derived from an EMBL/GenBank/DDBJ whole genome shotgun (WGS) entry which is preliminary data.</text>
</comment>
<protein>
    <submittedName>
        <fullName evidence="2">Ribosome biogenesis protein BMS1 homolog</fullName>
    </submittedName>
</protein>
<dbReference type="OrthoDB" id="10260897at2759"/>
<dbReference type="EMBL" id="PJQY01000205">
    <property type="protein sequence ID" value="PQQ16086.1"/>
    <property type="molecule type" value="Genomic_DNA"/>
</dbReference>
<feature type="region of interest" description="Disordered" evidence="1">
    <location>
        <begin position="131"/>
        <end position="181"/>
    </location>
</feature>
<dbReference type="InterPro" id="IPR039761">
    <property type="entry name" value="Bms1/Tsr1"/>
</dbReference>
<keyword evidence="3" id="KW-1185">Reference proteome</keyword>
<name>A0A315AP53_PRUYE</name>